<dbReference type="SMART" id="SM00369">
    <property type="entry name" value="LRR_TYP"/>
    <property type="match status" value="3"/>
</dbReference>
<accession>A0ABM1VV42</accession>
<dbReference type="Gene3D" id="3.80.10.10">
    <property type="entry name" value="Ribonuclease Inhibitor"/>
    <property type="match status" value="2"/>
</dbReference>
<dbReference type="RefSeq" id="XP_035826284.1">
    <property type="nucleotide sequence ID" value="XM_035970391.1"/>
</dbReference>
<dbReference type="SUPFAM" id="SSF52058">
    <property type="entry name" value="L domain-like"/>
    <property type="match status" value="1"/>
</dbReference>
<feature type="non-terminal residue" evidence="4">
    <location>
        <position position="156"/>
    </location>
</feature>
<dbReference type="InterPro" id="IPR003591">
    <property type="entry name" value="Leu-rich_rpt_typical-subtyp"/>
</dbReference>
<evidence type="ECO:0000256" key="1">
    <source>
        <dbReference type="ARBA" id="ARBA00022614"/>
    </source>
</evidence>
<keyword evidence="2" id="KW-0677">Repeat</keyword>
<dbReference type="InterPro" id="IPR001611">
    <property type="entry name" value="Leu-rich_rpt"/>
</dbReference>
<dbReference type="PANTHER" id="PTHR45712">
    <property type="entry name" value="AGAP008170-PA"/>
    <property type="match status" value="1"/>
</dbReference>
<dbReference type="Pfam" id="PF13855">
    <property type="entry name" value="LRR_8"/>
    <property type="match status" value="2"/>
</dbReference>
<gene>
    <name evidence="4" type="primary">LOC118477167</name>
</gene>
<dbReference type="InterPro" id="IPR032675">
    <property type="entry name" value="LRR_dom_sf"/>
</dbReference>
<dbReference type="InterPro" id="IPR050333">
    <property type="entry name" value="SLRP"/>
</dbReference>
<dbReference type="GeneID" id="118477167"/>
<evidence type="ECO:0000313" key="4">
    <source>
        <dbReference type="RefSeq" id="XP_035826284.1"/>
    </source>
</evidence>
<name>A0ABM1VV42_APLCA</name>
<keyword evidence="1" id="KW-0433">Leucine-rich repeat</keyword>
<dbReference type="Proteomes" id="UP000694888">
    <property type="component" value="Unplaced"/>
</dbReference>
<reference evidence="4" key="1">
    <citation type="submission" date="2025-08" db="UniProtKB">
        <authorList>
            <consortium name="RefSeq"/>
        </authorList>
    </citation>
    <scope>IDENTIFICATION</scope>
</reference>
<keyword evidence="3" id="KW-1185">Reference proteome</keyword>
<proteinExistence type="predicted"/>
<feature type="non-terminal residue" evidence="4">
    <location>
        <position position="1"/>
    </location>
</feature>
<organism evidence="3 4">
    <name type="scientific">Aplysia californica</name>
    <name type="common">California sea hare</name>
    <dbReference type="NCBI Taxonomy" id="6500"/>
    <lineage>
        <taxon>Eukaryota</taxon>
        <taxon>Metazoa</taxon>
        <taxon>Spiralia</taxon>
        <taxon>Lophotrochozoa</taxon>
        <taxon>Mollusca</taxon>
        <taxon>Gastropoda</taxon>
        <taxon>Heterobranchia</taxon>
        <taxon>Euthyneura</taxon>
        <taxon>Tectipleura</taxon>
        <taxon>Aplysiida</taxon>
        <taxon>Aplysioidea</taxon>
        <taxon>Aplysiidae</taxon>
        <taxon>Aplysia</taxon>
    </lineage>
</organism>
<dbReference type="PANTHER" id="PTHR45712:SF22">
    <property type="entry name" value="INSULIN-LIKE GROWTH FACTOR-BINDING PROTEIN COMPLEX ACID LABILE SUBUNIT"/>
    <property type="match status" value="1"/>
</dbReference>
<protein>
    <submittedName>
        <fullName evidence="4">Leucine-rich repeat-containing protein 38-like</fullName>
    </submittedName>
</protein>
<evidence type="ECO:0000256" key="2">
    <source>
        <dbReference type="ARBA" id="ARBA00022737"/>
    </source>
</evidence>
<evidence type="ECO:0000313" key="3">
    <source>
        <dbReference type="Proteomes" id="UP000694888"/>
    </source>
</evidence>
<sequence>PSVCACRDKTKLYCDDRNLTRLPVSFPTKTSVLDLSGNDIDSLEGDQFHSLGDLELLIIKHSHVKTIATGTFRGCFHLKRVELNSNQFERFSSKIFDSPNSITELNLMSNKLTELRKGDLDGLGHLRQLYLSNNMIRSLEEGVFQQLHRLETLDLR</sequence>
<dbReference type="PROSITE" id="PS51450">
    <property type="entry name" value="LRR"/>
    <property type="match status" value="1"/>
</dbReference>